<comment type="caution">
    <text evidence="4">Lacks conserved residue(s) required for the propagation of feature annotation.</text>
</comment>
<comment type="subunit">
    <text evidence="4">Homodimer.</text>
</comment>
<feature type="transmembrane region" description="Helical" evidence="4">
    <location>
        <begin position="12"/>
        <end position="29"/>
    </location>
</feature>
<evidence type="ECO:0000256" key="3">
    <source>
        <dbReference type="ARBA" id="ARBA00023136"/>
    </source>
</evidence>
<dbReference type="AlphaFoldDB" id="A0A445I050"/>
<evidence type="ECO:0000256" key="2">
    <source>
        <dbReference type="ARBA" id="ARBA00022989"/>
    </source>
</evidence>
<dbReference type="GO" id="GO:0005769">
    <property type="term" value="C:early endosome"/>
    <property type="evidence" value="ECO:0007669"/>
    <property type="project" value="UniProtKB-SubCell"/>
</dbReference>
<dbReference type="Pfam" id="PF05653">
    <property type="entry name" value="Mg_trans_NIPA"/>
    <property type="match status" value="2"/>
</dbReference>
<organism evidence="5 6">
    <name type="scientific">Glycine soja</name>
    <name type="common">Wild soybean</name>
    <dbReference type="NCBI Taxonomy" id="3848"/>
    <lineage>
        <taxon>Eukaryota</taxon>
        <taxon>Viridiplantae</taxon>
        <taxon>Streptophyta</taxon>
        <taxon>Embryophyta</taxon>
        <taxon>Tracheophyta</taxon>
        <taxon>Spermatophyta</taxon>
        <taxon>Magnoliopsida</taxon>
        <taxon>eudicotyledons</taxon>
        <taxon>Gunneridae</taxon>
        <taxon>Pentapetalae</taxon>
        <taxon>rosids</taxon>
        <taxon>fabids</taxon>
        <taxon>Fabales</taxon>
        <taxon>Fabaceae</taxon>
        <taxon>Papilionoideae</taxon>
        <taxon>50 kb inversion clade</taxon>
        <taxon>NPAAA clade</taxon>
        <taxon>indigoferoid/millettioid clade</taxon>
        <taxon>Phaseoleae</taxon>
        <taxon>Glycine</taxon>
        <taxon>Glycine subgen. Soja</taxon>
    </lineage>
</organism>
<keyword evidence="4" id="KW-1003">Cell membrane</keyword>
<keyword evidence="2 4" id="KW-1133">Transmembrane helix</keyword>
<evidence type="ECO:0000313" key="6">
    <source>
        <dbReference type="Proteomes" id="UP000289340"/>
    </source>
</evidence>
<keyword evidence="6" id="KW-1185">Reference proteome</keyword>
<evidence type="ECO:0000256" key="4">
    <source>
        <dbReference type="RuleBase" id="RU363078"/>
    </source>
</evidence>
<evidence type="ECO:0000256" key="1">
    <source>
        <dbReference type="ARBA" id="ARBA00022692"/>
    </source>
</evidence>
<dbReference type="EMBL" id="QZWG01000011">
    <property type="protein sequence ID" value="RZB79302.1"/>
    <property type="molecule type" value="Genomic_DNA"/>
</dbReference>
<dbReference type="InterPro" id="IPR008521">
    <property type="entry name" value="Mg_trans_NIPA"/>
</dbReference>
<gene>
    <name evidence="5" type="ORF">D0Y65_029554</name>
</gene>
<keyword evidence="4" id="KW-0813">Transport</keyword>
<comment type="caution">
    <text evidence="5">The sequence shown here is derived from an EMBL/GenBank/DDBJ whole genome shotgun (WGS) entry which is preliminary data.</text>
</comment>
<feature type="transmembrane region" description="Helical" evidence="4">
    <location>
        <begin position="141"/>
        <end position="170"/>
    </location>
</feature>
<accession>A0A445I050</accession>
<keyword evidence="3 4" id="KW-0472">Membrane</keyword>
<keyword evidence="4" id="KW-0406">Ion transport</keyword>
<keyword evidence="4" id="KW-0967">Endosome</keyword>
<reference evidence="5 6" key="1">
    <citation type="submission" date="2018-09" db="EMBL/GenBank/DDBJ databases">
        <title>A high-quality reference genome of wild soybean provides a powerful tool to mine soybean genomes.</title>
        <authorList>
            <person name="Xie M."/>
            <person name="Chung C.Y.L."/>
            <person name="Li M.-W."/>
            <person name="Wong F.-L."/>
            <person name="Chan T.-F."/>
            <person name="Lam H.-M."/>
        </authorList>
    </citation>
    <scope>NUCLEOTIDE SEQUENCE [LARGE SCALE GENOMIC DNA]</scope>
    <source>
        <strain evidence="6">cv. W05</strain>
        <tissue evidence="5">Hypocotyl of etiolated seedlings</tissue>
    </source>
</reference>
<feature type="transmembrane region" description="Helical" evidence="4">
    <location>
        <begin position="182"/>
        <end position="199"/>
    </location>
</feature>
<protein>
    <recommendedName>
        <fullName evidence="4">Probable magnesium transporter</fullName>
    </recommendedName>
</protein>
<dbReference type="Proteomes" id="UP000289340">
    <property type="component" value="Chromosome 11"/>
</dbReference>
<comment type="subcellular location">
    <subcellularLocation>
        <location evidence="4">Cell membrane</location>
        <topology evidence="4">Multi-pass membrane protein</topology>
    </subcellularLocation>
    <subcellularLocation>
        <location evidence="4">Early endosome</location>
    </subcellularLocation>
</comment>
<keyword evidence="1 4" id="KW-0812">Transmembrane</keyword>
<evidence type="ECO:0000313" key="5">
    <source>
        <dbReference type="EMBL" id="RZB79302.1"/>
    </source>
</evidence>
<feature type="transmembrane region" description="Helical" evidence="4">
    <location>
        <begin position="72"/>
        <end position="93"/>
    </location>
</feature>
<comment type="similarity">
    <text evidence="4">Belongs to the NIPA (TC 2.A.7) family.</text>
</comment>
<dbReference type="GO" id="GO:0005886">
    <property type="term" value="C:plasma membrane"/>
    <property type="evidence" value="ECO:0007669"/>
    <property type="project" value="UniProtKB-SubCell"/>
</dbReference>
<comment type="function">
    <text evidence="4">Acts as a Mg(2+) transporter. Can also transport other divalent cations such as Fe(2+), Sr(2+), Ba(2+), Mn(2+) and Co(2+) but to a much less extent than Mg(2+).</text>
</comment>
<sequence>MAEVGVSDNLKGLILAMGSSAFIGSSFILKKKGLKRAAARGTRAGVGGYTYLREPLWWAGMVTMITGEIANFVAYIYAPAVLVTPLGALSIIVRNGFGRWGYWGVYPALWDQLLLSSMHHKSKLRVLSKKYGIWPLNQTNMLVYLGICSLVGSLTVVSIKAIGIAIKLTLDGISQIVYPQTWFFLTVAIICVITQLNYLNRGQTLLAFVIIVVFKRKTNQRVGLLVLALDTFNATIVSPVYYVMFTTLTIIATAIMFKDWSRSGYQQHSL</sequence>
<feature type="transmembrane region" description="Helical" evidence="4">
    <location>
        <begin position="239"/>
        <end position="257"/>
    </location>
</feature>
<keyword evidence="4" id="KW-0460">Magnesium</keyword>
<dbReference type="PANTHER" id="PTHR12570:SF11">
    <property type="entry name" value="MAGNESIUM TRANSPORTER NIPA6-RELATED"/>
    <property type="match status" value="1"/>
</dbReference>
<proteinExistence type="inferred from homology"/>
<dbReference type="GO" id="GO:0015095">
    <property type="term" value="F:magnesium ion transmembrane transporter activity"/>
    <property type="evidence" value="ECO:0007669"/>
    <property type="project" value="UniProtKB-UniRule"/>
</dbReference>
<dbReference type="PANTHER" id="PTHR12570">
    <property type="match status" value="1"/>
</dbReference>
<name>A0A445I050_GLYSO</name>